<gene>
    <name evidence="1" type="ORF">DUNSADRAFT_16407</name>
</gene>
<dbReference type="EMBL" id="MU070190">
    <property type="protein sequence ID" value="KAF5829215.1"/>
    <property type="molecule type" value="Genomic_DNA"/>
</dbReference>
<comment type="caution">
    <text evidence="1">The sequence shown here is derived from an EMBL/GenBank/DDBJ whole genome shotgun (WGS) entry which is preliminary data.</text>
</comment>
<dbReference type="Proteomes" id="UP000815325">
    <property type="component" value="Unassembled WGS sequence"/>
</dbReference>
<organism evidence="1 2">
    <name type="scientific">Dunaliella salina</name>
    <name type="common">Green alga</name>
    <name type="synonym">Protococcus salinus</name>
    <dbReference type="NCBI Taxonomy" id="3046"/>
    <lineage>
        <taxon>Eukaryota</taxon>
        <taxon>Viridiplantae</taxon>
        <taxon>Chlorophyta</taxon>
        <taxon>core chlorophytes</taxon>
        <taxon>Chlorophyceae</taxon>
        <taxon>CS clade</taxon>
        <taxon>Chlamydomonadales</taxon>
        <taxon>Dunaliellaceae</taxon>
        <taxon>Dunaliella</taxon>
    </lineage>
</organism>
<reference evidence="1" key="1">
    <citation type="submission" date="2017-08" db="EMBL/GenBank/DDBJ databases">
        <authorList>
            <person name="Polle J.E."/>
            <person name="Barry K."/>
            <person name="Cushman J."/>
            <person name="Schmutz J."/>
            <person name="Tran D."/>
            <person name="Hathwaick L.T."/>
            <person name="Yim W.C."/>
            <person name="Jenkins J."/>
            <person name="Mckie-Krisberg Z.M."/>
            <person name="Prochnik S."/>
            <person name="Lindquist E."/>
            <person name="Dockter R.B."/>
            <person name="Adam C."/>
            <person name="Molina H."/>
            <person name="Bunkerborg J."/>
            <person name="Jin E."/>
            <person name="Buchheim M."/>
            <person name="Magnuson J."/>
        </authorList>
    </citation>
    <scope>NUCLEOTIDE SEQUENCE</scope>
    <source>
        <strain evidence="1">CCAP 19/18</strain>
    </source>
</reference>
<proteinExistence type="predicted"/>
<accession>A0ABQ7G3M7</accession>
<evidence type="ECO:0000313" key="2">
    <source>
        <dbReference type="Proteomes" id="UP000815325"/>
    </source>
</evidence>
<evidence type="ECO:0000313" key="1">
    <source>
        <dbReference type="EMBL" id="KAF5829215.1"/>
    </source>
</evidence>
<sequence>MAQEAIQAAETGNFTEAQDLLKLVTDPFTTVGEDEVFAHALAAGGALTQDGQQGVAAETCKLVNKYGDGKPPAWATKLCVTCSS</sequence>
<name>A0ABQ7G3M7_DUNSA</name>
<keyword evidence="2" id="KW-1185">Reference proteome</keyword>
<protein>
    <submittedName>
        <fullName evidence="1">Uncharacterized protein</fullName>
    </submittedName>
</protein>